<dbReference type="SMART" id="SM00175">
    <property type="entry name" value="RAB"/>
    <property type="match status" value="1"/>
</dbReference>
<dbReference type="SMART" id="SM00173">
    <property type="entry name" value="RAS"/>
    <property type="match status" value="1"/>
</dbReference>
<sequence>MMEVPYHYQFRIIMIGDTMVGKSSLLKTFSEGTFGEMEPTVGVDFFSKIIEIRPKCHRSSTNQHRNHRNHSHNDNRPNHINQPQRVSSLDNTLNGRSKIDEAIIVKLQIWDTAGQERFKSIVTSYYRNSVGIVLVYDVTNRESYEHLINWFKEACRHVEPSQSPTLSPIIQNQPGSLRHNNPSLEPYPLTSTPNATPKSKARHSVFNNNRKIIDNNKIFSNHSFDEASSSSSAAINNQTGDNISLSFNSLTSDLHNDDQPRNKYKMAYLVIGCKTDLENQRQVSYEDGKAFADMYGFRFIETSSKLYYNVDQAFQLLAEEIYNKIAECGRLNQLHRTPSGTHLTFDGTSSQVNQGIRLGPLIEKNSRRGGVADRHSVRLLEAQPVSGFLGGCC</sequence>
<dbReference type="AlphaFoldDB" id="A0A6G1S4L9"/>
<name>A0A6G1S4L9_9ACAR</name>
<evidence type="ECO:0000313" key="3">
    <source>
        <dbReference type="EMBL" id="MDE44912.1"/>
    </source>
</evidence>
<reference evidence="3" key="1">
    <citation type="submission" date="2018-10" db="EMBL/GenBank/DDBJ databases">
        <title>Transcriptome assembly of Aceria tosichella (Wheat curl mite) Type 2.</title>
        <authorList>
            <person name="Scully E.D."/>
            <person name="Geib S.M."/>
            <person name="Palmer N.A."/>
            <person name="Gupta A.K."/>
            <person name="Sarath G."/>
            <person name="Tatineni S."/>
        </authorList>
    </citation>
    <scope>NUCLEOTIDE SEQUENCE</scope>
    <source>
        <strain evidence="3">LincolnNE</strain>
    </source>
</reference>
<evidence type="ECO:0000256" key="1">
    <source>
        <dbReference type="ARBA" id="ARBA00006270"/>
    </source>
</evidence>
<comment type="similarity">
    <text evidence="1">Belongs to the small GTPase superfamily. Rab family.</text>
</comment>
<dbReference type="SUPFAM" id="SSF52540">
    <property type="entry name" value="P-loop containing nucleoside triphosphate hydrolases"/>
    <property type="match status" value="1"/>
</dbReference>
<dbReference type="GO" id="GO:0005525">
    <property type="term" value="F:GTP binding"/>
    <property type="evidence" value="ECO:0007669"/>
    <property type="project" value="InterPro"/>
</dbReference>
<organism evidence="3">
    <name type="scientific">Aceria tosichella</name>
    <name type="common">wheat curl mite</name>
    <dbReference type="NCBI Taxonomy" id="561515"/>
    <lineage>
        <taxon>Eukaryota</taxon>
        <taxon>Metazoa</taxon>
        <taxon>Ecdysozoa</taxon>
        <taxon>Arthropoda</taxon>
        <taxon>Chelicerata</taxon>
        <taxon>Arachnida</taxon>
        <taxon>Acari</taxon>
        <taxon>Acariformes</taxon>
        <taxon>Trombidiformes</taxon>
        <taxon>Prostigmata</taxon>
        <taxon>Eupodina</taxon>
        <taxon>Eriophyoidea</taxon>
        <taxon>Eriophyidae</taxon>
        <taxon>Eriophyinae</taxon>
        <taxon>Aceriini</taxon>
        <taxon>Aceria</taxon>
    </lineage>
</organism>
<dbReference type="InterPro" id="IPR005225">
    <property type="entry name" value="Small_GTP-bd"/>
</dbReference>
<dbReference type="PROSITE" id="PS51420">
    <property type="entry name" value="RHO"/>
    <property type="match status" value="1"/>
</dbReference>
<feature type="region of interest" description="Disordered" evidence="2">
    <location>
        <begin position="161"/>
        <end position="202"/>
    </location>
</feature>
<dbReference type="EMBL" id="GGYP01000141">
    <property type="protein sequence ID" value="MDE44912.1"/>
    <property type="molecule type" value="Transcribed_RNA"/>
</dbReference>
<feature type="compositionally biased region" description="Polar residues" evidence="2">
    <location>
        <begin position="161"/>
        <end position="197"/>
    </location>
</feature>
<dbReference type="GO" id="GO:0003924">
    <property type="term" value="F:GTPase activity"/>
    <property type="evidence" value="ECO:0007669"/>
    <property type="project" value="InterPro"/>
</dbReference>
<dbReference type="SMART" id="SM00174">
    <property type="entry name" value="RHO"/>
    <property type="match status" value="1"/>
</dbReference>
<dbReference type="PRINTS" id="PR00449">
    <property type="entry name" value="RASTRNSFRMNG"/>
</dbReference>
<dbReference type="NCBIfam" id="TIGR00231">
    <property type="entry name" value="small_GTP"/>
    <property type="match status" value="1"/>
</dbReference>
<protein>
    <submittedName>
        <fullName evidence="3">Ras-related protein Rab-39A</fullName>
    </submittedName>
</protein>
<dbReference type="PROSITE" id="PS51419">
    <property type="entry name" value="RAB"/>
    <property type="match status" value="1"/>
</dbReference>
<dbReference type="PANTHER" id="PTHR47979">
    <property type="entry name" value="DRAB11-RELATED"/>
    <property type="match status" value="1"/>
</dbReference>
<dbReference type="InterPro" id="IPR001806">
    <property type="entry name" value="Small_GTPase"/>
</dbReference>
<dbReference type="InterPro" id="IPR050209">
    <property type="entry name" value="Rab_GTPases_membrane_traffic"/>
</dbReference>
<evidence type="ECO:0000256" key="2">
    <source>
        <dbReference type="SAM" id="MobiDB-lite"/>
    </source>
</evidence>
<gene>
    <name evidence="3" type="primary">Rab39a</name>
    <name evidence="3" type="ORF">g.20041</name>
</gene>
<dbReference type="InterPro" id="IPR027417">
    <property type="entry name" value="P-loop_NTPase"/>
</dbReference>
<dbReference type="Pfam" id="PF00071">
    <property type="entry name" value="Ras"/>
    <property type="match status" value="3"/>
</dbReference>
<dbReference type="PROSITE" id="PS51421">
    <property type="entry name" value="RAS"/>
    <property type="match status" value="1"/>
</dbReference>
<dbReference type="Gene3D" id="3.40.50.300">
    <property type="entry name" value="P-loop containing nucleotide triphosphate hydrolases"/>
    <property type="match status" value="2"/>
</dbReference>
<proteinExistence type="inferred from homology"/>
<accession>A0A6G1S4L9</accession>
<feature type="region of interest" description="Disordered" evidence="2">
    <location>
        <begin position="57"/>
        <end position="87"/>
    </location>
</feature>